<gene>
    <name evidence="4" type="ORF">C5689_03285</name>
</gene>
<evidence type="ECO:0000313" key="4">
    <source>
        <dbReference type="EMBL" id="PWB95184.1"/>
    </source>
</evidence>
<dbReference type="Pfam" id="PF13420">
    <property type="entry name" value="Acetyltransf_4"/>
    <property type="match status" value="1"/>
</dbReference>
<keyword evidence="5" id="KW-1185">Reference proteome</keyword>
<organism evidence="4 5">
    <name type="scientific">Methylosinus sporium</name>
    <dbReference type="NCBI Taxonomy" id="428"/>
    <lineage>
        <taxon>Bacteria</taxon>
        <taxon>Pseudomonadati</taxon>
        <taxon>Pseudomonadota</taxon>
        <taxon>Alphaproteobacteria</taxon>
        <taxon>Hyphomicrobiales</taxon>
        <taxon>Methylocystaceae</taxon>
        <taxon>Methylosinus</taxon>
    </lineage>
</organism>
<evidence type="ECO:0000313" key="5">
    <source>
        <dbReference type="Proteomes" id="UP000245137"/>
    </source>
</evidence>
<feature type="domain" description="N-acetyltransferase" evidence="3">
    <location>
        <begin position="2"/>
        <end position="163"/>
    </location>
</feature>
<comment type="caution">
    <text evidence="4">The sequence shown here is derived from an EMBL/GenBank/DDBJ whole genome shotgun (WGS) entry which is preliminary data.</text>
</comment>
<sequence length="186" mass="21000">MPTIRPARPEDAAAIAAVYAPYVSETAISFEITPPDTEEMSRRMTACMAVYPWLVAEDGGRIAGYAYAGRYSGRAAYDWAVEVTVYLHPDYHRKRVGRHLYQTLFAILRRQGVHSLFAGITLPNDASVGLHRALGMREIGIYREVGFKFGEWRDVQWMGMTLSDRASPIGPLTPFPQLTLDRRDFE</sequence>
<dbReference type="OrthoDB" id="5459937at2"/>
<evidence type="ECO:0000256" key="1">
    <source>
        <dbReference type="ARBA" id="ARBA00022679"/>
    </source>
</evidence>
<dbReference type="Gene3D" id="3.40.630.30">
    <property type="match status" value="1"/>
</dbReference>
<reference evidence="4 5" key="1">
    <citation type="journal article" date="2018" name="Appl. Microbiol. Biotechnol.">
        <title>Co-cultivation of the strictly anaerobic methanogen Methanosarcina barkeri with aerobic methanotrophs in an oxygen-limited membrane bioreactor.</title>
        <authorList>
            <person name="In 't Zandt M.H."/>
            <person name="van den Bosch T.J.M."/>
            <person name="Rijkers R."/>
            <person name="van Kessel M.A.H.J."/>
            <person name="Jetten M.S.M."/>
            <person name="Welte C.U."/>
        </authorList>
    </citation>
    <scope>NUCLEOTIDE SEQUENCE [LARGE SCALE GENOMIC DNA]</scope>
    <source>
        <strain evidence="4 5">DSM 17706</strain>
    </source>
</reference>
<keyword evidence="1 4" id="KW-0808">Transferase</keyword>
<dbReference type="PANTHER" id="PTHR43072:SF23">
    <property type="entry name" value="UPF0039 PROTEIN C11D3.02C"/>
    <property type="match status" value="1"/>
</dbReference>
<protein>
    <submittedName>
        <fullName evidence="4">GNAT family N-acetyltransferase</fullName>
    </submittedName>
</protein>
<evidence type="ECO:0000256" key="2">
    <source>
        <dbReference type="ARBA" id="ARBA00023315"/>
    </source>
</evidence>
<dbReference type="PANTHER" id="PTHR43072">
    <property type="entry name" value="N-ACETYLTRANSFERASE"/>
    <property type="match status" value="1"/>
</dbReference>
<dbReference type="RefSeq" id="WP_108915858.1">
    <property type="nucleotide sequence ID" value="NZ_BGJY01000006.1"/>
</dbReference>
<dbReference type="AlphaFoldDB" id="A0A2U1SU93"/>
<accession>A0A2U1SU93</accession>
<keyword evidence="2" id="KW-0012">Acyltransferase</keyword>
<evidence type="ECO:0000259" key="3">
    <source>
        <dbReference type="PROSITE" id="PS51186"/>
    </source>
</evidence>
<dbReference type="InterPro" id="IPR000182">
    <property type="entry name" value="GNAT_dom"/>
</dbReference>
<dbReference type="NCBIfam" id="NF040504">
    <property type="entry name" value="resist_ArsN1b"/>
    <property type="match status" value="1"/>
</dbReference>
<dbReference type="CDD" id="cd04301">
    <property type="entry name" value="NAT_SF"/>
    <property type="match status" value="1"/>
</dbReference>
<proteinExistence type="predicted"/>
<dbReference type="PROSITE" id="PS51186">
    <property type="entry name" value="GNAT"/>
    <property type="match status" value="1"/>
</dbReference>
<dbReference type="InterPro" id="IPR016181">
    <property type="entry name" value="Acyl_CoA_acyltransferase"/>
</dbReference>
<dbReference type="SUPFAM" id="SSF55729">
    <property type="entry name" value="Acyl-CoA N-acyltransferases (Nat)"/>
    <property type="match status" value="1"/>
</dbReference>
<dbReference type="GO" id="GO:0016747">
    <property type="term" value="F:acyltransferase activity, transferring groups other than amino-acyl groups"/>
    <property type="evidence" value="ECO:0007669"/>
    <property type="project" value="InterPro"/>
</dbReference>
<dbReference type="Proteomes" id="UP000245137">
    <property type="component" value="Unassembled WGS sequence"/>
</dbReference>
<name>A0A2U1SU93_METSR</name>
<dbReference type="EMBL" id="PUIV01000003">
    <property type="protein sequence ID" value="PWB95184.1"/>
    <property type="molecule type" value="Genomic_DNA"/>
</dbReference>